<proteinExistence type="predicted"/>
<evidence type="ECO:0000313" key="2">
    <source>
        <dbReference type="Proteomes" id="UP000297245"/>
    </source>
</evidence>
<evidence type="ECO:0000313" key="1">
    <source>
        <dbReference type="EMBL" id="THU86915.1"/>
    </source>
</evidence>
<name>A0A4V4HDE5_DENBC</name>
<reference evidence="1 2" key="1">
    <citation type="journal article" date="2019" name="Nat. Ecol. Evol.">
        <title>Megaphylogeny resolves global patterns of mushroom evolution.</title>
        <authorList>
            <person name="Varga T."/>
            <person name="Krizsan K."/>
            <person name="Foldi C."/>
            <person name="Dima B."/>
            <person name="Sanchez-Garcia M."/>
            <person name="Sanchez-Ramirez S."/>
            <person name="Szollosi G.J."/>
            <person name="Szarkandi J.G."/>
            <person name="Papp V."/>
            <person name="Albert L."/>
            <person name="Andreopoulos W."/>
            <person name="Angelini C."/>
            <person name="Antonin V."/>
            <person name="Barry K.W."/>
            <person name="Bougher N.L."/>
            <person name="Buchanan P."/>
            <person name="Buyck B."/>
            <person name="Bense V."/>
            <person name="Catcheside P."/>
            <person name="Chovatia M."/>
            <person name="Cooper J."/>
            <person name="Damon W."/>
            <person name="Desjardin D."/>
            <person name="Finy P."/>
            <person name="Geml J."/>
            <person name="Haridas S."/>
            <person name="Hughes K."/>
            <person name="Justo A."/>
            <person name="Karasinski D."/>
            <person name="Kautmanova I."/>
            <person name="Kiss B."/>
            <person name="Kocsube S."/>
            <person name="Kotiranta H."/>
            <person name="LaButti K.M."/>
            <person name="Lechner B.E."/>
            <person name="Liimatainen K."/>
            <person name="Lipzen A."/>
            <person name="Lukacs Z."/>
            <person name="Mihaltcheva S."/>
            <person name="Morgado L.N."/>
            <person name="Niskanen T."/>
            <person name="Noordeloos M.E."/>
            <person name="Ohm R.A."/>
            <person name="Ortiz-Santana B."/>
            <person name="Ovrebo C."/>
            <person name="Racz N."/>
            <person name="Riley R."/>
            <person name="Savchenko A."/>
            <person name="Shiryaev A."/>
            <person name="Soop K."/>
            <person name="Spirin V."/>
            <person name="Szebenyi C."/>
            <person name="Tomsovsky M."/>
            <person name="Tulloss R.E."/>
            <person name="Uehling J."/>
            <person name="Grigoriev I.V."/>
            <person name="Vagvolgyi C."/>
            <person name="Papp T."/>
            <person name="Martin F.M."/>
            <person name="Miettinen O."/>
            <person name="Hibbett D.S."/>
            <person name="Nagy L.G."/>
        </authorList>
    </citation>
    <scope>NUCLEOTIDE SEQUENCE [LARGE SCALE GENOMIC DNA]</scope>
    <source>
        <strain evidence="1 2">CBS 962.96</strain>
    </source>
</reference>
<organism evidence="1 2">
    <name type="scientific">Dendrothele bispora (strain CBS 962.96)</name>
    <dbReference type="NCBI Taxonomy" id="1314807"/>
    <lineage>
        <taxon>Eukaryota</taxon>
        <taxon>Fungi</taxon>
        <taxon>Dikarya</taxon>
        <taxon>Basidiomycota</taxon>
        <taxon>Agaricomycotina</taxon>
        <taxon>Agaricomycetes</taxon>
        <taxon>Agaricomycetidae</taxon>
        <taxon>Agaricales</taxon>
        <taxon>Agaricales incertae sedis</taxon>
        <taxon>Dendrothele</taxon>
    </lineage>
</organism>
<accession>A0A4V4HDE5</accession>
<keyword evidence="2" id="KW-1185">Reference proteome</keyword>
<protein>
    <submittedName>
        <fullName evidence="1">Uncharacterized protein</fullName>
    </submittedName>
</protein>
<sequence length="672" mass="76272">MPGGFAEVDRLREWTIHRSPVSNCPPPPDNKAIQRTYFTVMDPAPVISPYQIMTIDQIVLEPRLDPKVRIDPDGSLRLIESFLLDPEQWTWPESGRWRQAPSHWQSFYLAWSGATVDPRKAEDLSTISDSTDFFPDFVVRSSYKRMVDEVLKLGLEAPSRGALMVGQPGVVTKQSVLLTEGELNYLFHQGTVYEMKEDNMSRSYLPDSKSNSESKRVFLWSLIDDDDKNQLVPSHLYALECFPVHTTSPNSNRFSVWRKERNPKLFGFARWSDEELFNGFLVQPECPTFCNELRKYKGIGEPAPTPDEHRCAYDILQNCYESSGEEATSMKLEEALKALLKAATEEIGVAPRDVYQFIFRPKTVNHWHQQALSGLSYDNLLNTVIHLHTYRSHPNSGITHRVISVYPVQKGDSTELHWEINFKSPAIASMAFQRLEEYEKDRDVEMYRRFKSFQEGSALAGWFFESIANKRLASGNTSGLVLVPMVKGGTDDSPIYSINFSGANPTAVGLISLLTVKSDITVFDGKSKNPLVLTNRFYKLQASNNPLFDAFYALRTDKGGSNAVFFELWIFQHTIARSHGGSDLGYPLIRKIIRGLESTVKNEAQSETSLSFSTKVHYVLVVPKDSKNDFWEWTMPAGYNTGTRFQDHRGDFHCLRLPLTVCLASISGITTY</sequence>
<dbReference type="Proteomes" id="UP000297245">
    <property type="component" value="Unassembled WGS sequence"/>
</dbReference>
<gene>
    <name evidence="1" type="ORF">K435DRAFT_804709</name>
</gene>
<dbReference type="EMBL" id="ML179472">
    <property type="protein sequence ID" value="THU86915.1"/>
    <property type="molecule type" value="Genomic_DNA"/>
</dbReference>
<dbReference type="AlphaFoldDB" id="A0A4V4HDE5"/>
<dbReference type="OrthoDB" id="2340858at2759"/>